<evidence type="ECO:0000256" key="1">
    <source>
        <dbReference type="SAM" id="MobiDB-lite"/>
    </source>
</evidence>
<feature type="region of interest" description="Disordered" evidence="1">
    <location>
        <begin position="370"/>
        <end position="418"/>
    </location>
</feature>
<evidence type="ECO:0000313" key="2">
    <source>
        <dbReference type="EMBL" id="KAK6177556.1"/>
    </source>
</evidence>
<dbReference type="EMBL" id="JAZGQO010000010">
    <property type="protein sequence ID" value="KAK6177556.1"/>
    <property type="molecule type" value="Genomic_DNA"/>
</dbReference>
<evidence type="ECO:0000313" key="3">
    <source>
        <dbReference type="Proteomes" id="UP001347796"/>
    </source>
</evidence>
<keyword evidence="3" id="KW-1185">Reference proteome</keyword>
<protein>
    <submittedName>
        <fullName evidence="2">Uncharacterized protein</fullName>
    </submittedName>
</protein>
<feature type="compositionally biased region" description="Polar residues" evidence="1">
    <location>
        <begin position="391"/>
        <end position="416"/>
    </location>
</feature>
<gene>
    <name evidence="2" type="ORF">SNE40_015637</name>
</gene>
<feature type="region of interest" description="Disordered" evidence="1">
    <location>
        <begin position="340"/>
        <end position="359"/>
    </location>
</feature>
<feature type="compositionally biased region" description="Polar residues" evidence="1">
    <location>
        <begin position="370"/>
        <end position="380"/>
    </location>
</feature>
<reference evidence="2 3" key="1">
    <citation type="submission" date="2024-01" db="EMBL/GenBank/DDBJ databases">
        <title>The genome of the rayed Mediterranean limpet Patella caerulea (Linnaeus, 1758).</title>
        <authorList>
            <person name="Anh-Thu Weber A."/>
            <person name="Halstead-Nussloch G."/>
        </authorList>
    </citation>
    <scope>NUCLEOTIDE SEQUENCE [LARGE SCALE GENOMIC DNA]</scope>
    <source>
        <strain evidence="2">AATW-2023a</strain>
        <tissue evidence="2">Whole specimen</tissue>
    </source>
</reference>
<organism evidence="2 3">
    <name type="scientific">Patella caerulea</name>
    <name type="common">Rayed Mediterranean limpet</name>
    <dbReference type="NCBI Taxonomy" id="87958"/>
    <lineage>
        <taxon>Eukaryota</taxon>
        <taxon>Metazoa</taxon>
        <taxon>Spiralia</taxon>
        <taxon>Lophotrochozoa</taxon>
        <taxon>Mollusca</taxon>
        <taxon>Gastropoda</taxon>
        <taxon>Patellogastropoda</taxon>
        <taxon>Patelloidea</taxon>
        <taxon>Patellidae</taxon>
        <taxon>Patella</taxon>
    </lineage>
</organism>
<comment type="caution">
    <text evidence="2">The sequence shown here is derived from an EMBL/GenBank/DDBJ whole genome shotgun (WGS) entry which is preliminary data.</text>
</comment>
<feature type="region of interest" description="Disordered" evidence="1">
    <location>
        <begin position="295"/>
        <end position="325"/>
    </location>
</feature>
<dbReference type="AlphaFoldDB" id="A0AAN8JG42"/>
<name>A0AAN8JG42_PATCE</name>
<feature type="compositionally biased region" description="Polar residues" evidence="1">
    <location>
        <begin position="297"/>
        <end position="321"/>
    </location>
</feature>
<accession>A0AAN8JG42</accession>
<dbReference type="Proteomes" id="UP001347796">
    <property type="component" value="Unassembled WGS sequence"/>
</dbReference>
<sequence length="1161" mass="131756">MEAIVENAIVPKWLKLYLPFILDEDYAEIKLIYSRWKKVYECNPHTRQELFKPIRNKPLDNKTILQIYLMKLTQSIPWSNLCTFIKDVNYETFESSIQSLFEKAIKFCKQDFFGSPPTFLNIEPIFRRSNSAMKIGSYLAAENITEELLMKKTELQSFVEKRQREIKITNGILVDLNYYHLKNNIPFTKIHQLVNILTHNFLTQHNVGCDQLRFQIKTAVNVRKEVLHLNRDAFMNVENKLFVNKDKNILSSRQKNCAVESETVTVSGNESNADIQEKLSDIEEIDTGPLNCCDQVSADSSTRSPTFNKGISNRDPSSVKLTQVRWPRHKKQIAAEYQAAQQAPVNGHADKPDDSIISSSSSFSNIELTESGLSGYSSPNRKTHDIHNDRSTSNTNDRNWPTVSSSNPKLCEQQGQEKGPEITLISPVVIIEKMDMPSQKISSCVSERMDILKRKSSSFRRTVSKTVSEIMESPYPKGSVDTFDIDTTGVAENMDTPYQKQISSGVGVSEELDSPDLKRTSSTVSAVLMGIPTEGNSSINGVSETVDTANPQITSSTAETINNLNQKNASSAVSETSDIQNPKGPASTVRISEIVYSPTQKTNATLLEKWPIPMSPHIHCGNHTESHCPGQNSCNEFIKQLSSVGITETMLENRNLLKAHVDNYPQKITLTNAMVLQLNRYRIKYHKTWNAFACWVTVLSYSQTSHYTLAQLRQRLQKFSKMYGSLRSETGLFLNKRFIETLDSVIENPRANKDKGNCINVAAEIHQSQHDEPHIIQEIQNGHDDLLNEVHLNSQDQVQQPTQKILGPGQLAQHHTRELRQHTQEVRHCTQELRQHAVDERQQTCEIPNNEILNNFENECPQSPCIANMNIPVPRLQDSVMGKCTCVTMDTRVDEQSTDVLSEADDSFFVSGKRKLQCSKSNKNKEFAIDSTRRYSLIDGYLSYLKQQAVDIDNGETLKSTNNLCCNSYTRINNKYTQRSVSMGLRNSENELHLSDNLSDSGSKKVTTGKKSLRFDVGQYWEIDGNTASQEYGESLDNDTLCHTTVSELAPREPINSPNLDTLWCRQSCVYKQKLTNSRQIMHNKMIRVLSFVENKLKFIVESNHVSRTKRIPTDTSLATVMKNSIYSTMEDIRNYRKRFLESESDKETESTAPGKKMKSM</sequence>
<proteinExistence type="predicted"/>